<protein>
    <submittedName>
        <fullName evidence="2">MerR family transcriptional regulator</fullName>
    </submittedName>
</protein>
<dbReference type="Pfam" id="PF13411">
    <property type="entry name" value="MerR_1"/>
    <property type="match status" value="1"/>
</dbReference>
<accession>A0ABY4PG73</accession>
<evidence type="ECO:0000259" key="1">
    <source>
        <dbReference type="PROSITE" id="PS50937"/>
    </source>
</evidence>
<reference evidence="2 3" key="1">
    <citation type="journal article" date="2022" name="Int. J. Syst. Evol. Microbiol.">
        <title>Apilactobacillus apisilvae sp. nov., Nicolia spurrieriana gen. nov. sp. nov., Bombilactobacillus folatiphilus sp. nov. and Bombilactobacillus thymidiniphilus sp. nov., four new lactic acid bacterial isolates from stingless bees Tetragonula carbonaria and Austroplebeia australis.</title>
        <authorList>
            <person name="Oliphant S.A."/>
            <person name="Watson-Haigh N.S."/>
            <person name="Sumby K.M."/>
            <person name="Gardner J."/>
            <person name="Groom S."/>
            <person name="Jiranek V."/>
        </authorList>
    </citation>
    <scope>NUCLEOTIDE SEQUENCE [LARGE SCALE GENOMIC DNA]</scope>
    <source>
        <strain evidence="2 3">SG5_A10</strain>
    </source>
</reference>
<keyword evidence="3" id="KW-1185">Reference proteome</keyword>
<dbReference type="Proteomes" id="UP000831859">
    <property type="component" value="Chromosome"/>
</dbReference>
<dbReference type="InterPro" id="IPR009061">
    <property type="entry name" value="DNA-bd_dom_put_sf"/>
</dbReference>
<proteinExistence type="predicted"/>
<name>A0ABY4PG73_9LACO</name>
<dbReference type="SMART" id="SM00422">
    <property type="entry name" value="HTH_MERR"/>
    <property type="match status" value="1"/>
</dbReference>
<dbReference type="RefSeq" id="WP_249510527.1">
    <property type="nucleotide sequence ID" value="NZ_CP093362.1"/>
</dbReference>
<organism evidence="2 3">
    <name type="scientific">Apilactobacillus apisilvae</name>
    <dbReference type="NCBI Taxonomy" id="2923364"/>
    <lineage>
        <taxon>Bacteria</taxon>
        <taxon>Bacillati</taxon>
        <taxon>Bacillota</taxon>
        <taxon>Bacilli</taxon>
        <taxon>Lactobacillales</taxon>
        <taxon>Lactobacillaceae</taxon>
        <taxon>Apilactobacillus</taxon>
    </lineage>
</organism>
<dbReference type="PROSITE" id="PS50937">
    <property type="entry name" value="HTH_MERR_2"/>
    <property type="match status" value="1"/>
</dbReference>
<evidence type="ECO:0000313" key="2">
    <source>
        <dbReference type="EMBL" id="UQS84541.1"/>
    </source>
</evidence>
<evidence type="ECO:0000313" key="3">
    <source>
        <dbReference type="Proteomes" id="UP000831859"/>
    </source>
</evidence>
<dbReference type="Gene3D" id="1.10.1660.10">
    <property type="match status" value="1"/>
</dbReference>
<sequence>MNNGAKMIFPKALNLDNLIFRIGEVSKMLNVSTRQLRYWEQKGYIQSMRNKCGESRVFDMKNFMCINLMKYYLNQGFTLAKSHEFAKQNLKNMKLLRNFMTNSFQGIENVNDRPAINLGYFDKEQTSILYGFIDNEDSVSYKVIKK</sequence>
<dbReference type="CDD" id="cd01105">
    <property type="entry name" value="HTH_GlnR-like"/>
    <property type="match status" value="1"/>
</dbReference>
<feature type="domain" description="HTH merR-type" evidence="1">
    <location>
        <begin position="19"/>
        <end position="88"/>
    </location>
</feature>
<gene>
    <name evidence="2" type="ORF">MOO46_04625</name>
</gene>
<dbReference type="EMBL" id="CP093362">
    <property type="protein sequence ID" value="UQS84541.1"/>
    <property type="molecule type" value="Genomic_DNA"/>
</dbReference>
<dbReference type="InterPro" id="IPR000551">
    <property type="entry name" value="MerR-type_HTH_dom"/>
</dbReference>
<dbReference type="SUPFAM" id="SSF46955">
    <property type="entry name" value="Putative DNA-binding domain"/>
    <property type="match status" value="1"/>
</dbReference>